<proteinExistence type="predicted"/>
<protein>
    <submittedName>
        <fullName evidence="2">Uncharacterized protein</fullName>
    </submittedName>
</protein>
<evidence type="ECO:0000313" key="3">
    <source>
        <dbReference type="Proteomes" id="UP000030921"/>
    </source>
</evidence>
<reference evidence="2" key="1">
    <citation type="submission" date="2014-08" db="EMBL/GenBank/DDBJ databases">
        <title>Directed in vitro evolution of therapeutic bacteriophage: the Appelmans protocol.</title>
        <authorList>
            <person name="Burrowes B.H."/>
            <person name="Molineux I.J."/>
            <person name="Alves D.R."/>
            <person name="Fralick J.A."/>
        </authorList>
    </citation>
    <scope>NUCLEOTIDE SEQUENCE [LARGE SCALE GENOMIC DNA]</scope>
</reference>
<dbReference type="EMBL" id="KM411959">
    <property type="protein sequence ID" value="AIZ94930.1"/>
    <property type="molecule type" value="Genomic_DNA"/>
</dbReference>
<name>A0A0A7NPD6_9CAUD</name>
<dbReference type="RefSeq" id="YP_009148268.1">
    <property type="nucleotide sequence ID" value="NC_027345.1"/>
</dbReference>
<keyword evidence="1" id="KW-1133">Transmembrane helix</keyword>
<dbReference type="GeneID" id="24631976"/>
<organism evidence="2 3">
    <name type="scientific">Pseudomonas phage Pa2</name>
    <dbReference type="NCBI Taxonomy" id="1530400"/>
    <lineage>
        <taxon>Viruses</taxon>
        <taxon>Duplodnaviria</taxon>
        <taxon>Heunggongvirae</taxon>
        <taxon>Uroviricota</taxon>
        <taxon>Caudoviricetes</taxon>
        <taxon>Schitoviridae</taxon>
        <taxon>Migulavirinae</taxon>
        <taxon>Litunavirus</taxon>
        <taxon>Litunavirus Ab09</taxon>
    </lineage>
</organism>
<keyword evidence="1" id="KW-0812">Transmembrane</keyword>
<keyword evidence="1" id="KW-0472">Membrane</keyword>
<evidence type="ECO:0000313" key="2">
    <source>
        <dbReference type="EMBL" id="AIZ94930.1"/>
    </source>
</evidence>
<sequence length="86" mass="10260">MKADWVSNLIFALVWSLYVPKPASEEHLWLFHLLHFLFALLLWTAIDVTRYSPEWKEKPVFAFFIFAPMVPMNLYGAMMLLELLWN</sequence>
<accession>A0A0A7NPD6</accession>
<feature type="transmembrane region" description="Helical" evidence="1">
    <location>
        <begin position="28"/>
        <end position="48"/>
    </location>
</feature>
<evidence type="ECO:0000256" key="1">
    <source>
        <dbReference type="SAM" id="Phobius"/>
    </source>
</evidence>
<dbReference type="KEGG" id="vg:24631976"/>
<feature type="transmembrane region" description="Helical" evidence="1">
    <location>
        <begin position="60"/>
        <end position="81"/>
    </location>
</feature>
<dbReference type="Proteomes" id="UP000030921">
    <property type="component" value="Genome"/>
</dbReference>